<reference evidence="1 2" key="1">
    <citation type="submission" date="2018-06" db="EMBL/GenBank/DDBJ databases">
        <authorList>
            <consortium name="Pathogen Informatics"/>
            <person name="Doyle S."/>
        </authorList>
    </citation>
    <scope>NUCLEOTIDE SEQUENCE [LARGE SCALE GENOMIC DNA]</scope>
    <source>
        <strain evidence="1 2">NCTC10313</strain>
    </source>
</reference>
<accession>A0A377ZID7</accession>
<sequence>MLSLLVKRFFRFFLSLYRSNFGFRTGFAFDEFAAVVGIQQDLFQFGDQRVARVSAGALVIECIFRQFINVGQEVSFLNASFADRFRNTQLSFNAFQPCQQFLDFRCGAVAWCGEAQVIGDFSVTTTSLRTVVLAERGLLGRVVIRVIADNVADQQGVGQTVRNMELGAQLCAIE</sequence>
<evidence type="ECO:0000313" key="2">
    <source>
        <dbReference type="Proteomes" id="UP000254487"/>
    </source>
</evidence>
<name>A0A377ZID7_KLEPO</name>
<gene>
    <name evidence="1" type="ORF">NCTC10313_03096</name>
</gene>
<protein>
    <submittedName>
        <fullName evidence="1">Uncharacterized protein</fullName>
    </submittedName>
</protein>
<evidence type="ECO:0000313" key="1">
    <source>
        <dbReference type="EMBL" id="STU71109.1"/>
    </source>
</evidence>
<dbReference type="Proteomes" id="UP000254487">
    <property type="component" value="Unassembled WGS sequence"/>
</dbReference>
<proteinExistence type="predicted"/>
<dbReference type="EMBL" id="UGLW01000003">
    <property type="protein sequence ID" value="STU71109.1"/>
    <property type="molecule type" value="Genomic_DNA"/>
</dbReference>
<dbReference type="AlphaFoldDB" id="A0A377ZID7"/>
<organism evidence="1 2">
    <name type="scientific">Klebsiella pneumoniae subsp. ozaenae</name>
    <dbReference type="NCBI Taxonomy" id="574"/>
    <lineage>
        <taxon>Bacteria</taxon>
        <taxon>Pseudomonadati</taxon>
        <taxon>Pseudomonadota</taxon>
        <taxon>Gammaproteobacteria</taxon>
        <taxon>Enterobacterales</taxon>
        <taxon>Enterobacteriaceae</taxon>
        <taxon>Klebsiella/Raoultella group</taxon>
        <taxon>Klebsiella</taxon>
        <taxon>Klebsiella pneumoniae complex</taxon>
    </lineage>
</organism>